<sequence length="84" mass="9630">MLIIASIACAPFLPSEWLPRLPGLSLDWFGVMLSFAIPMAAILLFYEIGRVISSTLARRRMAKASDQEFLERLSRHSRRDHTQR</sequence>
<reference evidence="2 3" key="1">
    <citation type="submission" date="2022-10" db="EMBL/GenBank/DDBJ databases">
        <title>Luteolibacter flavescens strain MCCC 1K03193, whole genome shotgun sequencing project.</title>
        <authorList>
            <person name="Zhao G."/>
            <person name="Shen L."/>
        </authorList>
    </citation>
    <scope>NUCLEOTIDE SEQUENCE [LARGE SCALE GENOMIC DNA]</scope>
    <source>
        <strain evidence="2 3">MCCC 1K03193</strain>
    </source>
</reference>
<dbReference type="RefSeq" id="WP_264500533.1">
    <property type="nucleotide sequence ID" value="NZ_JAPDDS010000003.1"/>
</dbReference>
<keyword evidence="1" id="KW-0472">Membrane</keyword>
<evidence type="ECO:0000313" key="2">
    <source>
        <dbReference type="EMBL" id="MCW1884576.1"/>
    </source>
</evidence>
<keyword evidence="1" id="KW-0812">Transmembrane</keyword>
<protein>
    <submittedName>
        <fullName evidence="2">Uncharacterized protein</fullName>
    </submittedName>
</protein>
<gene>
    <name evidence="2" type="ORF">OKA04_07515</name>
</gene>
<name>A0ABT3FLX2_9BACT</name>
<comment type="caution">
    <text evidence="2">The sequence shown here is derived from an EMBL/GenBank/DDBJ whole genome shotgun (WGS) entry which is preliminary data.</text>
</comment>
<dbReference type="Proteomes" id="UP001207930">
    <property type="component" value="Unassembled WGS sequence"/>
</dbReference>
<organism evidence="2 3">
    <name type="scientific">Luteolibacter flavescens</name>
    <dbReference type="NCBI Taxonomy" id="1859460"/>
    <lineage>
        <taxon>Bacteria</taxon>
        <taxon>Pseudomonadati</taxon>
        <taxon>Verrucomicrobiota</taxon>
        <taxon>Verrucomicrobiia</taxon>
        <taxon>Verrucomicrobiales</taxon>
        <taxon>Verrucomicrobiaceae</taxon>
        <taxon>Luteolibacter</taxon>
    </lineage>
</organism>
<keyword evidence="1" id="KW-1133">Transmembrane helix</keyword>
<proteinExistence type="predicted"/>
<evidence type="ECO:0000256" key="1">
    <source>
        <dbReference type="SAM" id="Phobius"/>
    </source>
</evidence>
<evidence type="ECO:0000313" key="3">
    <source>
        <dbReference type="Proteomes" id="UP001207930"/>
    </source>
</evidence>
<feature type="transmembrane region" description="Helical" evidence="1">
    <location>
        <begin position="31"/>
        <end position="53"/>
    </location>
</feature>
<accession>A0ABT3FLX2</accession>
<keyword evidence="3" id="KW-1185">Reference proteome</keyword>
<dbReference type="EMBL" id="JAPDDS010000003">
    <property type="protein sequence ID" value="MCW1884576.1"/>
    <property type="molecule type" value="Genomic_DNA"/>
</dbReference>